<feature type="domain" description="ATPase of the ABC class N-terminal" evidence="3">
    <location>
        <begin position="57"/>
        <end position="226"/>
    </location>
</feature>
<feature type="region of interest" description="Disordered" evidence="1">
    <location>
        <begin position="1"/>
        <end position="53"/>
    </location>
</feature>
<dbReference type="Pfam" id="PF09818">
    <property type="entry name" value="ABC_ATPase"/>
    <property type="match status" value="1"/>
</dbReference>
<feature type="domain" description="MRB1590-like C-terminal" evidence="4">
    <location>
        <begin position="536"/>
        <end position="632"/>
    </location>
</feature>
<sequence>MSYRGGRGRGRGRGGRGGGYYGGSSGGRGSQGPQSFDSSTQPRTGGDNGGTHSDFVELLRRLDGKQYPAYHDIESSTRGWVNNIEGYTLYIGRAQGDPYAKPTRCRVIVKGDTAKFPPVSHQNKVRSVALGDYLNRVLYQSCKDMGADVKAREAGNWNGPKGGDIEISKPTQHVIEQSAVRILPNGDICAQFTVNLPARGRSILGHKAVQIFDQTLPQLVQKSLIYTSLDANVVTRHVLNVEDQEWVRSNLEIRGLVAFVPDGAILPRMSGADDRPMDETVKDGENSKLVRFHSPDTLRVSFDLPNMGKTLAGIGIRKGITLIVGGGFHGKSTLLSALQVGMYNKIPGDGREFCVCSSTAVKIRSEDGRNVSEVNISPFISNLPFGKNTECFASPDASGSTSQATNIMEALEMGAKTLLIDEDTCATNFMIRDDKMMELVHKDKEPITPFLYKVKTLSKQGISVILVVGSCGDFFDVADTTILMDSYSCYDVTNRAKQIAASRATNNGALAASRASFGNVTPRCPVGTAFNPNNGKITVRSKALIAYGDVELDLSGLEQIVSKEQTNSIALALQRLTALENGSKMTIFQVLTQLNALLDHEGLEALTNGQFDGSLARPRTFEIAGAINRLRANESFVQLK</sequence>
<feature type="compositionally biased region" description="Gly residues" evidence="1">
    <location>
        <begin position="15"/>
        <end position="30"/>
    </location>
</feature>
<feature type="domain" description="ATPase of the ABC class C-terminal" evidence="2">
    <location>
        <begin position="233"/>
        <end position="509"/>
    </location>
</feature>
<evidence type="ECO:0000313" key="5">
    <source>
        <dbReference type="EMBL" id="CAD9587653.1"/>
    </source>
</evidence>
<feature type="compositionally biased region" description="Basic residues" evidence="1">
    <location>
        <begin position="1"/>
        <end position="14"/>
    </location>
</feature>
<dbReference type="PANTHER" id="PTHR38149:SF1">
    <property type="entry name" value="ATPASE"/>
    <property type="match status" value="1"/>
</dbReference>
<reference evidence="5" key="1">
    <citation type="submission" date="2021-01" db="EMBL/GenBank/DDBJ databases">
        <authorList>
            <person name="Corre E."/>
            <person name="Pelletier E."/>
            <person name="Niang G."/>
            <person name="Scheremetjew M."/>
            <person name="Finn R."/>
            <person name="Kale V."/>
            <person name="Holt S."/>
            <person name="Cochrane G."/>
            <person name="Meng A."/>
            <person name="Brown T."/>
            <person name="Cohen L."/>
        </authorList>
    </citation>
    <scope>NUCLEOTIDE SEQUENCE</scope>
    <source>
        <strain evidence="5">SM1012Den-03</strain>
    </source>
</reference>
<dbReference type="InterPro" id="IPR046834">
    <property type="entry name" value="ABC_ATPase_C"/>
</dbReference>
<dbReference type="InterPro" id="IPR049069">
    <property type="entry name" value="MRB1590-like_C"/>
</dbReference>
<evidence type="ECO:0000256" key="1">
    <source>
        <dbReference type="SAM" id="MobiDB-lite"/>
    </source>
</evidence>
<protein>
    <recommendedName>
        <fullName evidence="6">ABC transporter domain-containing protein</fullName>
    </recommendedName>
</protein>
<gene>
    <name evidence="5" type="ORF">SMAR0320_LOCUS5770</name>
</gene>
<dbReference type="Pfam" id="PF21117">
    <property type="entry name" value="MRB1590_C"/>
    <property type="match status" value="1"/>
</dbReference>
<accession>A0A7S2PBR6</accession>
<dbReference type="AlphaFoldDB" id="A0A7S2PBR6"/>
<dbReference type="InterPro" id="IPR046833">
    <property type="entry name" value="ABC_N"/>
</dbReference>
<dbReference type="InterPro" id="IPR019195">
    <property type="entry name" value="ABC_ATPase_put"/>
</dbReference>
<organism evidence="5">
    <name type="scientific">Skeletonema marinoi</name>
    <dbReference type="NCBI Taxonomy" id="267567"/>
    <lineage>
        <taxon>Eukaryota</taxon>
        <taxon>Sar</taxon>
        <taxon>Stramenopiles</taxon>
        <taxon>Ochrophyta</taxon>
        <taxon>Bacillariophyta</taxon>
        <taxon>Coscinodiscophyceae</taxon>
        <taxon>Thalassiosirophycidae</taxon>
        <taxon>Thalassiosirales</taxon>
        <taxon>Skeletonemataceae</taxon>
        <taxon>Skeletonema</taxon>
        <taxon>Skeletonema marinoi-dohrnii complex</taxon>
    </lineage>
</organism>
<dbReference type="InterPro" id="IPR027417">
    <property type="entry name" value="P-loop_NTPase"/>
</dbReference>
<dbReference type="SUPFAM" id="SSF52540">
    <property type="entry name" value="P-loop containing nucleoside triphosphate hydrolases"/>
    <property type="match status" value="1"/>
</dbReference>
<dbReference type="EMBL" id="HBGZ01008124">
    <property type="protein sequence ID" value="CAD9587653.1"/>
    <property type="molecule type" value="Transcribed_RNA"/>
</dbReference>
<dbReference type="PANTHER" id="PTHR38149">
    <property type="entry name" value="ATPASE"/>
    <property type="match status" value="1"/>
</dbReference>
<evidence type="ECO:0008006" key="6">
    <source>
        <dbReference type="Google" id="ProtNLM"/>
    </source>
</evidence>
<dbReference type="Pfam" id="PF20446">
    <property type="entry name" value="ABC_N"/>
    <property type="match status" value="1"/>
</dbReference>
<evidence type="ECO:0000259" key="3">
    <source>
        <dbReference type="Pfam" id="PF20446"/>
    </source>
</evidence>
<evidence type="ECO:0000259" key="4">
    <source>
        <dbReference type="Pfam" id="PF21117"/>
    </source>
</evidence>
<feature type="compositionally biased region" description="Polar residues" evidence="1">
    <location>
        <begin position="31"/>
        <end position="43"/>
    </location>
</feature>
<name>A0A7S2PBR6_9STRA</name>
<proteinExistence type="predicted"/>
<evidence type="ECO:0000259" key="2">
    <source>
        <dbReference type="Pfam" id="PF09818"/>
    </source>
</evidence>